<evidence type="ECO:0000259" key="1">
    <source>
        <dbReference type="Pfam" id="PF06974"/>
    </source>
</evidence>
<organism evidence="2 3">
    <name type="scientific">Anopheles epiroticus</name>
    <dbReference type="NCBI Taxonomy" id="199890"/>
    <lineage>
        <taxon>Eukaryota</taxon>
        <taxon>Metazoa</taxon>
        <taxon>Ecdysozoa</taxon>
        <taxon>Arthropoda</taxon>
        <taxon>Hexapoda</taxon>
        <taxon>Insecta</taxon>
        <taxon>Pterygota</taxon>
        <taxon>Neoptera</taxon>
        <taxon>Endopterygota</taxon>
        <taxon>Diptera</taxon>
        <taxon>Nematocera</taxon>
        <taxon>Culicoidea</taxon>
        <taxon>Culicidae</taxon>
        <taxon>Anophelinae</taxon>
        <taxon>Anopheles</taxon>
    </lineage>
</organism>
<name>A0A182PKB0_9DIPT</name>
<protein>
    <recommendedName>
        <fullName evidence="1">O-acyltransferase WSD1 C-terminal domain-containing protein</fullName>
    </recommendedName>
</protein>
<dbReference type="InterPro" id="IPR009721">
    <property type="entry name" value="O-acyltransferase_WSD1_C"/>
</dbReference>
<dbReference type="GO" id="GO:0005886">
    <property type="term" value="C:plasma membrane"/>
    <property type="evidence" value="ECO:0007669"/>
    <property type="project" value="TreeGrafter"/>
</dbReference>
<reference evidence="2" key="2">
    <citation type="submission" date="2020-05" db="UniProtKB">
        <authorList>
            <consortium name="EnsemblMetazoa"/>
        </authorList>
    </citation>
    <scope>IDENTIFICATION</scope>
    <source>
        <strain evidence="2">Epiroticus2</strain>
    </source>
</reference>
<dbReference type="GO" id="GO:0019432">
    <property type="term" value="P:triglyceride biosynthetic process"/>
    <property type="evidence" value="ECO:0007669"/>
    <property type="project" value="TreeGrafter"/>
</dbReference>
<dbReference type="AlphaFoldDB" id="A0A182PKB0"/>
<dbReference type="VEuPathDB" id="VectorBase:AEPI007376"/>
<evidence type="ECO:0000313" key="3">
    <source>
        <dbReference type="Proteomes" id="UP000075885"/>
    </source>
</evidence>
<accession>A0A182PKB0</accession>
<reference evidence="3" key="1">
    <citation type="submission" date="2013-03" db="EMBL/GenBank/DDBJ databases">
        <title>The Genome Sequence of Anopheles epiroticus epiroticus2.</title>
        <authorList>
            <consortium name="The Broad Institute Genomics Platform"/>
            <person name="Neafsey D.E."/>
            <person name="Howell P."/>
            <person name="Walker B."/>
            <person name="Young S.K."/>
            <person name="Zeng Q."/>
            <person name="Gargeya S."/>
            <person name="Fitzgerald M."/>
            <person name="Haas B."/>
            <person name="Abouelleil A."/>
            <person name="Allen A.W."/>
            <person name="Alvarado L."/>
            <person name="Arachchi H.M."/>
            <person name="Berlin A.M."/>
            <person name="Chapman S.B."/>
            <person name="Gainer-Dewar J."/>
            <person name="Goldberg J."/>
            <person name="Griggs A."/>
            <person name="Gujja S."/>
            <person name="Hansen M."/>
            <person name="Howarth C."/>
            <person name="Imamovic A."/>
            <person name="Ireland A."/>
            <person name="Larimer J."/>
            <person name="McCowan C."/>
            <person name="Murphy C."/>
            <person name="Pearson M."/>
            <person name="Poon T.W."/>
            <person name="Priest M."/>
            <person name="Roberts A."/>
            <person name="Saif S."/>
            <person name="Shea T."/>
            <person name="Sisk P."/>
            <person name="Sykes S."/>
            <person name="Wortman J."/>
            <person name="Nusbaum C."/>
            <person name="Birren B."/>
        </authorList>
    </citation>
    <scope>NUCLEOTIDE SEQUENCE [LARGE SCALE GENOMIC DNA]</scope>
    <source>
        <strain evidence="3">Epiroticus2</strain>
    </source>
</reference>
<feature type="domain" description="O-acyltransferase WSD1 C-terminal" evidence="1">
    <location>
        <begin position="194"/>
        <end position="319"/>
    </location>
</feature>
<dbReference type="EnsemblMetazoa" id="AEPI007376-RA">
    <property type="protein sequence ID" value="AEPI007376-PA"/>
    <property type="gene ID" value="AEPI007376"/>
</dbReference>
<dbReference type="Pfam" id="PF06974">
    <property type="entry name" value="WS_DGAT_C"/>
    <property type="match status" value="1"/>
</dbReference>
<dbReference type="PANTHER" id="PTHR31650:SF1">
    <property type="entry name" value="WAX ESTER SYNTHASE_DIACYLGLYCEROL ACYLTRANSFERASE 4-RELATED"/>
    <property type="match status" value="1"/>
</dbReference>
<proteinExistence type="predicted"/>
<dbReference type="Proteomes" id="UP000075885">
    <property type="component" value="Unassembled WGS sequence"/>
</dbReference>
<keyword evidence="3" id="KW-1185">Reference proteome</keyword>
<evidence type="ECO:0000313" key="2">
    <source>
        <dbReference type="EnsemblMetazoa" id="AEPI007376-PA"/>
    </source>
</evidence>
<sequence length="322" mass="36342">MFALKVVFRYHHSIADGIAIFRGFCKEFLDSTTMAEKHVWNPKAANESNIKGFITWRNLLQMAYYGPRFLVYEILLKRECNPLYGAEPTNSKFVWWAGEHDGPPNHATSVISAIKNVKRLVNGCSFTDIFLTAFATSLRSYCMRKCTPVPATVTISQMYRFYQESAHIQLRNRSQAVFKTLPLGSLPFKSPTTSQLIRQINAVKGSIDEAQARAEALITHLSVSYLPELLPASIVRLLFARSKFSIALSNIPAFAGKVFMGNYLLLEGAFWVPNIEHNLFGLTLLTTDGRLQIGAVADRAIITDEEELERILNETLQELRNM</sequence>
<dbReference type="PANTHER" id="PTHR31650">
    <property type="entry name" value="O-ACYLTRANSFERASE (WSD1-LIKE) FAMILY PROTEIN"/>
    <property type="match status" value="1"/>
</dbReference>
<dbReference type="InterPro" id="IPR045034">
    <property type="entry name" value="O-acyltransferase_WSD1-like"/>
</dbReference>
<dbReference type="GO" id="GO:0008374">
    <property type="term" value="F:O-acyltransferase activity"/>
    <property type="evidence" value="ECO:0007669"/>
    <property type="project" value="InterPro"/>
</dbReference>